<dbReference type="RefSeq" id="WP_194701590.1">
    <property type="nucleotide sequence ID" value="NZ_JADKNH010000005.1"/>
</dbReference>
<accession>A0ABR9ZSB2</accession>
<feature type="transmembrane region" description="Helical" evidence="1">
    <location>
        <begin position="113"/>
        <end position="132"/>
    </location>
</feature>
<dbReference type="PANTHER" id="PTHR40448">
    <property type="entry name" value="TWO-COMPONENT SENSOR HISTIDINE KINASE"/>
    <property type="match status" value="1"/>
</dbReference>
<keyword evidence="1" id="KW-0812">Transmembrane</keyword>
<feature type="transmembrane region" description="Helical" evidence="1">
    <location>
        <begin position="181"/>
        <end position="198"/>
    </location>
</feature>
<gene>
    <name evidence="3" type="ORF">ISU02_09490</name>
</gene>
<dbReference type="Gene3D" id="3.30.565.10">
    <property type="entry name" value="Histidine kinase-like ATPase, C-terminal domain"/>
    <property type="match status" value="1"/>
</dbReference>
<proteinExistence type="predicted"/>
<feature type="transmembrane region" description="Helical" evidence="1">
    <location>
        <begin position="6"/>
        <end position="25"/>
    </location>
</feature>
<dbReference type="InterPro" id="IPR003594">
    <property type="entry name" value="HATPase_dom"/>
</dbReference>
<name>A0ABR9ZSB2_9FIRM</name>
<evidence type="ECO:0000313" key="4">
    <source>
        <dbReference type="Proteomes" id="UP000614200"/>
    </source>
</evidence>
<dbReference type="PANTHER" id="PTHR40448:SF1">
    <property type="entry name" value="TWO-COMPONENT SENSOR HISTIDINE KINASE"/>
    <property type="match status" value="1"/>
</dbReference>
<dbReference type="EMBL" id="JADKNH010000005">
    <property type="protein sequence ID" value="MBF4693353.1"/>
    <property type="molecule type" value="Genomic_DNA"/>
</dbReference>
<feature type="domain" description="Histidine kinase/HSP90-like ATPase" evidence="2">
    <location>
        <begin position="319"/>
        <end position="415"/>
    </location>
</feature>
<evidence type="ECO:0000313" key="3">
    <source>
        <dbReference type="EMBL" id="MBF4693353.1"/>
    </source>
</evidence>
<sequence>MKLLEFIFLGIFDQLAGIVLSVHLVGIKAVKVYKVFVFMILMALASSVMSWMNSLDYYFIPGIGVTYFIFLWLYKQKWMDTLYLTIITSSLLALIQFIIIMVLRFWIDLNHAGFLVGMFAQLIFFMMAYVVATKLRVDVIYRFVKDNNKIFKLMLMNLFTLIALSILYWKLESGNFLEKSIMMSSVITLVLALNLVFYKKGLENEFERKQLEVQAKYLKILEELIDEIRMIQHGFDNQIQGLNMALKLKGDQEPQSLIIEDFIQDLNQKNQTSQLIKLENKILAGLLYSKKNEAKQRNIEFSICIQDPLIQTKLKDYEVIEVVGNLIDNAFEAQSGSAKVRFELYKADGKSVICVKNSHPFLNHTMITECFKKGVSTKGNGRGLRLHAISKIINYYQGEILVSNVPEGEENYVVFEVRI</sequence>
<dbReference type="InterPro" id="IPR036890">
    <property type="entry name" value="HATPase_C_sf"/>
</dbReference>
<comment type="caution">
    <text evidence="3">The sequence shown here is derived from an EMBL/GenBank/DDBJ whole genome shotgun (WGS) entry which is preliminary data.</text>
</comment>
<organism evidence="3 4">
    <name type="scientific">Fusibacter ferrireducens</name>
    <dbReference type="NCBI Taxonomy" id="2785058"/>
    <lineage>
        <taxon>Bacteria</taxon>
        <taxon>Bacillati</taxon>
        <taxon>Bacillota</taxon>
        <taxon>Clostridia</taxon>
        <taxon>Eubacteriales</taxon>
        <taxon>Eubacteriales Family XII. Incertae Sedis</taxon>
        <taxon>Fusibacter</taxon>
    </lineage>
</organism>
<evidence type="ECO:0000259" key="2">
    <source>
        <dbReference type="Pfam" id="PF02518"/>
    </source>
</evidence>
<keyword evidence="1" id="KW-0472">Membrane</keyword>
<feature type="transmembrane region" description="Helical" evidence="1">
    <location>
        <begin position="81"/>
        <end position="107"/>
    </location>
</feature>
<reference evidence="3 4" key="1">
    <citation type="submission" date="2020-11" db="EMBL/GenBank/DDBJ databases">
        <title>Fusibacter basophilias sp. nov.</title>
        <authorList>
            <person name="Qiu D."/>
        </authorList>
    </citation>
    <scope>NUCLEOTIDE SEQUENCE [LARGE SCALE GENOMIC DNA]</scope>
    <source>
        <strain evidence="3 4">Q10-2</strain>
    </source>
</reference>
<evidence type="ECO:0000256" key="1">
    <source>
        <dbReference type="SAM" id="Phobius"/>
    </source>
</evidence>
<protein>
    <submittedName>
        <fullName evidence="3">GHKL domain-containing protein</fullName>
    </submittedName>
</protein>
<dbReference type="SUPFAM" id="SSF55874">
    <property type="entry name" value="ATPase domain of HSP90 chaperone/DNA topoisomerase II/histidine kinase"/>
    <property type="match status" value="1"/>
</dbReference>
<keyword evidence="1" id="KW-1133">Transmembrane helix</keyword>
<keyword evidence="4" id="KW-1185">Reference proteome</keyword>
<feature type="transmembrane region" description="Helical" evidence="1">
    <location>
        <begin position="57"/>
        <end position="74"/>
    </location>
</feature>
<dbReference type="Proteomes" id="UP000614200">
    <property type="component" value="Unassembled WGS sequence"/>
</dbReference>
<dbReference type="Pfam" id="PF02518">
    <property type="entry name" value="HATPase_c"/>
    <property type="match status" value="1"/>
</dbReference>
<feature type="transmembrane region" description="Helical" evidence="1">
    <location>
        <begin position="32"/>
        <end position="51"/>
    </location>
</feature>
<feature type="transmembrane region" description="Helical" evidence="1">
    <location>
        <begin position="153"/>
        <end position="169"/>
    </location>
</feature>